<protein>
    <submittedName>
        <fullName evidence="2">Uncharacterized protein</fullName>
    </submittedName>
</protein>
<name>A0A8E2EF43_9PEZI</name>
<dbReference type="OrthoDB" id="3691738at2759"/>
<gene>
    <name evidence="2" type="ORF">K432DRAFT_214892</name>
</gene>
<dbReference type="Proteomes" id="UP000250266">
    <property type="component" value="Unassembled WGS sequence"/>
</dbReference>
<sequence length="204" mass="23775">MDNTNRRIGSARPSYEERATGGIGKVHSRTEIRCRLGIRKLRCRHPDPREYRRVDSCARVERDDALQTNCDPAVYHIDLFKQHRKVRSWCGLLLPEVWYVGSEIELHTSCGIRSLQKYSHSKCSFLSHAHALYDDYYVLYRYIVSSAFSSEMGAAIVSAEWAARVAIWWIRSEARYVPATCTGLAYFHHFKFMYWAEDLVWSVS</sequence>
<dbReference type="AlphaFoldDB" id="A0A8E2EF43"/>
<accession>A0A8E2EF43</accession>
<dbReference type="EMBL" id="KV744882">
    <property type="protein sequence ID" value="OCK82644.1"/>
    <property type="molecule type" value="Genomic_DNA"/>
</dbReference>
<keyword evidence="3" id="KW-1185">Reference proteome</keyword>
<evidence type="ECO:0000313" key="3">
    <source>
        <dbReference type="Proteomes" id="UP000250266"/>
    </source>
</evidence>
<proteinExistence type="predicted"/>
<evidence type="ECO:0000313" key="2">
    <source>
        <dbReference type="EMBL" id="OCK82644.1"/>
    </source>
</evidence>
<feature type="region of interest" description="Disordered" evidence="1">
    <location>
        <begin position="1"/>
        <end position="23"/>
    </location>
</feature>
<evidence type="ECO:0000256" key="1">
    <source>
        <dbReference type="SAM" id="MobiDB-lite"/>
    </source>
</evidence>
<organism evidence="2 3">
    <name type="scientific">Lepidopterella palustris CBS 459.81</name>
    <dbReference type="NCBI Taxonomy" id="1314670"/>
    <lineage>
        <taxon>Eukaryota</taxon>
        <taxon>Fungi</taxon>
        <taxon>Dikarya</taxon>
        <taxon>Ascomycota</taxon>
        <taxon>Pezizomycotina</taxon>
        <taxon>Dothideomycetes</taxon>
        <taxon>Pleosporomycetidae</taxon>
        <taxon>Mytilinidiales</taxon>
        <taxon>Argynnaceae</taxon>
        <taxon>Lepidopterella</taxon>
    </lineage>
</organism>
<reference evidence="2 3" key="1">
    <citation type="journal article" date="2016" name="Nat. Commun.">
        <title>Ectomycorrhizal ecology is imprinted in the genome of the dominant symbiotic fungus Cenococcum geophilum.</title>
        <authorList>
            <consortium name="DOE Joint Genome Institute"/>
            <person name="Peter M."/>
            <person name="Kohler A."/>
            <person name="Ohm R.A."/>
            <person name="Kuo A."/>
            <person name="Krutzmann J."/>
            <person name="Morin E."/>
            <person name="Arend M."/>
            <person name="Barry K.W."/>
            <person name="Binder M."/>
            <person name="Choi C."/>
            <person name="Clum A."/>
            <person name="Copeland A."/>
            <person name="Grisel N."/>
            <person name="Haridas S."/>
            <person name="Kipfer T."/>
            <person name="LaButti K."/>
            <person name="Lindquist E."/>
            <person name="Lipzen A."/>
            <person name="Maire R."/>
            <person name="Meier B."/>
            <person name="Mihaltcheva S."/>
            <person name="Molinier V."/>
            <person name="Murat C."/>
            <person name="Poggeler S."/>
            <person name="Quandt C.A."/>
            <person name="Sperisen C."/>
            <person name="Tritt A."/>
            <person name="Tisserant E."/>
            <person name="Crous P.W."/>
            <person name="Henrissat B."/>
            <person name="Nehls U."/>
            <person name="Egli S."/>
            <person name="Spatafora J.W."/>
            <person name="Grigoriev I.V."/>
            <person name="Martin F.M."/>
        </authorList>
    </citation>
    <scope>NUCLEOTIDE SEQUENCE [LARGE SCALE GENOMIC DNA]</scope>
    <source>
        <strain evidence="2 3">CBS 459.81</strain>
    </source>
</reference>